<dbReference type="EMBL" id="JACIET010000002">
    <property type="protein sequence ID" value="MBB4014147.1"/>
    <property type="molecule type" value="Genomic_DNA"/>
</dbReference>
<dbReference type="InterPro" id="IPR006311">
    <property type="entry name" value="TAT_signal"/>
</dbReference>
<sequence>MEVTRFRRRAFIKAVSAAIGSIGLFGCGSQSSSASGAAAGTTPPAAGTTPPTGGTSSGQPIVIDAIPPLNFTGGIPGSRSLAQYVRIPEGYGAPTYALSGTLGPGLSFDTQTGVLSYDGSGNGSQSAGLALSVSAEPLSVAPQSGALASVTLVSAVGGSLLPWTFGQFFRQGDVPNGRTIVADLPDFQAVVRNRWPDGSVKYAVLSGRCDLVANLKRTIALKAGTAAGSVALAETDLAAAAPAIAVQVGGFGKVALSGAIGAPVRQLLSGPVASEWQYRLPVPNDAQLVVWLYVRLYKGGRVEFMVSIENGYFDYTGATNKVAQIVVSAGNQVLYDSGSAIDIKHHTRVVAAAGFSGKLWVGGDPAVIPSHDTAYLQRTGAVPAFQATSINAAALDGLAQAYQPNAQHNLPGNSLGGGGDSPSIGWLPRWDACYVVSADARAYKSVLVNSLAAGAWSTHWRNGATNKVVAYADFPATKKPAASGSNYGGLNYRSSQYGTDWDISHGWLPGYTAYLLTGDYWHLEALQFFVKWVHYSSDVNARGNATGLMVRSLQTRGTAWALRNCGMAAAITPDTDSERAAYANAVGASLSWMRAYHTNRLGLVLEPDQASWGDPGGQRTWMSDYVVGTVAWILDQRILAGAQLNDAQAFMQWMGSGLVQRFSDGSNLNGWHWMYQAYSPVVSPAAFPANQDQANFDANWGIAFTRNYGRQNGRDLDTPDIKAYNWTTPGNLATWTSATAFGAGYFEYGMCALAQCVNQGVAGAAAAFKRITAASNYNTCRASLANDPRFGIAPRG</sequence>
<feature type="region of interest" description="Disordered" evidence="1">
    <location>
        <begin position="33"/>
        <end position="59"/>
    </location>
</feature>
<proteinExistence type="predicted"/>
<dbReference type="Proteomes" id="UP000561045">
    <property type="component" value="Unassembled WGS sequence"/>
</dbReference>
<dbReference type="AlphaFoldDB" id="A0A840BUX9"/>
<evidence type="ECO:0000313" key="2">
    <source>
        <dbReference type="EMBL" id="MBB4014147.1"/>
    </source>
</evidence>
<protein>
    <submittedName>
        <fullName evidence="2">Uncharacterized protein</fullName>
    </submittedName>
</protein>
<dbReference type="PROSITE" id="PS51257">
    <property type="entry name" value="PROKAR_LIPOPROTEIN"/>
    <property type="match status" value="1"/>
</dbReference>
<dbReference type="RefSeq" id="WP_183636035.1">
    <property type="nucleotide sequence ID" value="NZ_BAABLE010000005.1"/>
</dbReference>
<evidence type="ECO:0000256" key="1">
    <source>
        <dbReference type="SAM" id="MobiDB-lite"/>
    </source>
</evidence>
<gene>
    <name evidence="2" type="ORF">GGR36_003493</name>
</gene>
<organism evidence="2 3">
    <name type="scientific">Niveibacterium umoris</name>
    <dbReference type="NCBI Taxonomy" id="1193620"/>
    <lineage>
        <taxon>Bacteria</taxon>
        <taxon>Pseudomonadati</taxon>
        <taxon>Pseudomonadota</taxon>
        <taxon>Betaproteobacteria</taxon>
        <taxon>Rhodocyclales</taxon>
        <taxon>Rhodocyclaceae</taxon>
        <taxon>Niveibacterium</taxon>
    </lineage>
</organism>
<feature type="compositionally biased region" description="Low complexity" evidence="1">
    <location>
        <begin position="33"/>
        <end position="58"/>
    </location>
</feature>
<comment type="caution">
    <text evidence="2">The sequence shown here is derived from an EMBL/GenBank/DDBJ whole genome shotgun (WGS) entry which is preliminary data.</text>
</comment>
<dbReference type="PROSITE" id="PS51318">
    <property type="entry name" value="TAT"/>
    <property type="match status" value="1"/>
</dbReference>
<keyword evidence="3" id="KW-1185">Reference proteome</keyword>
<name>A0A840BUX9_9RHOO</name>
<reference evidence="2 3" key="1">
    <citation type="submission" date="2020-08" db="EMBL/GenBank/DDBJ databases">
        <title>Genomic Encyclopedia of Type Strains, Phase IV (KMG-IV): sequencing the most valuable type-strain genomes for metagenomic binning, comparative biology and taxonomic classification.</title>
        <authorList>
            <person name="Goeker M."/>
        </authorList>
    </citation>
    <scope>NUCLEOTIDE SEQUENCE [LARGE SCALE GENOMIC DNA]</scope>
    <source>
        <strain evidence="2 3">DSM 106739</strain>
    </source>
</reference>
<accession>A0A840BUX9</accession>
<evidence type="ECO:0000313" key="3">
    <source>
        <dbReference type="Proteomes" id="UP000561045"/>
    </source>
</evidence>